<dbReference type="Pfam" id="PF00127">
    <property type="entry name" value="Copper-bind"/>
    <property type="match status" value="1"/>
</dbReference>
<evidence type="ECO:0000256" key="4">
    <source>
        <dbReference type="ARBA" id="ARBA00022723"/>
    </source>
</evidence>
<feature type="binding site" evidence="9">
    <location>
        <position position="165"/>
    </location>
    <ligand>
        <name>Cu cation</name>
        <dbReference type="ChEBI" id="CHEBI:23378"/>
    </ligand>
</feature>
<feature type="domain" description="Blue (type 1) copper" evidence="11">
    <location>
        <begin position="77"/>
        <end position="172"/>
    </location>
</feature>
<evidence type="ECO:0000256" key="1">
    <source>
        <dbReference type="ARBA" id="ARBA00004622"/>
    </source>
</evidence>
<evidence type="ECO:0000256" key="8">
    <source>
        <dbReference type="ARBA" id="ARBA00023136"/>
    </source>
</evidence>
<dbReference type="InterPro" id="IPR008972">
    <property type="entry name" value="Cupredoxin"/>
</dbReference>
<comment type="cofactor">
    <cofactor evidence="9">
        <name>Cu(2+)</name>
        <dbReference type="ChEBI" id="CHEBI:29036"/>
    </cofactor>
    <text evidence="9">The crystal structure with reduced Cu(1+) has also been determined.</text>
</comment>
<evidence type="ECO:0000256" key="10">
    <source>
        <dbReference type="RuleBase" id="RU363020"/>
    </source>
</evidence>
<dbReference type="AlphaFoldDB" id="A0A8J4C0N1"/>
<dbReference type="EMBL" id="BNCP01000004">
    <property type="protein sequence ID" value="GIL73062.1"/>
    <property type="molecule type" value="Genomic_DNA"/>
</dbReference>
<dbReference type="PANTHER" id="PTHR34192:SF10">
    <property type="entry name" value="PLASTOCYANIN MAJOR ISOFORM, CHLOROPLASTIC-RELATED"/>
    <property type="match status" value="1"/>
</dbReference>
<evidence type="ECO:0000256" key="3">
    <source>
        <dbReference type="ARBA" id="ARBA00022448"/>
    </source>
</evidence>
<feature type="non-terminal residue" evidence="12">
    <location>
        <position position="1"/>
    </location>
</feature>
<comment type="similarity">
    <text evidence="2 10">Belongs to the plastocyanin family.</text>
</comment>
<evidence type="ECO:0000313" key="13">
    <source>
        <dbReference type="Proteomes" id="UP000747110"/>
    </source>
</evidence>
<proteinExistence type="inferred from homology"/>
<comment type="subcellular location">
    <subcellularLocation>
        <location evidence="1 10">Plastid</location>
        <location evidence="1 10">Chloroplast thylakoid membrane</location>
        <topology evidence="1 10">Peripheral membrane protein</topology>
        <orientation evidence="1 10">Lumenal side</orientation>
    </subcellularLocation>
</comment>
<dbReference type="GO" id="GO:0005507">
    <property type="term" value="F:copper ion binding"/>
    <property type="evidence" value="ECO:0007669"/>
    <property type="project" value="UniProtKB-UniRule"/>
</dbReference>
<dbReference type="Gene3D" id="2.60.40.420">
    <property type="entry name" value="Cupredoxins - blue copper proteins"/>
    <property type="match status" value="1"/>
</dbReference>
<dbReference type="NCBIfam" id="TIGR02656">
    <property type="entry name" value="cyanin_plasto"/>
    <property type="match status" value="1"/>
</dbReference>
<name>A0A8J4C0N1_9CHLO</name>
<keyword evidence="3 10" id="KW-0813">Transport</keyword>
<dbReference type="GO" id="GO:0009543">
    <property type="term" value="C:chloroplast thylakoid lumen"/>
    <property type="evidence" value="ECO:0007669"/>
    <property type="project" value="TreeGrafter"/>
</dbReference>
<keyword evidence="6 9" id="KW-0186">Copper</keyword>
<sequence length="172" mass="17837">LCSLHKLPGVDHYNHTWRQRITVSQTKMKATLRAPASRAGAVRPVASLKSAVSRVASVAGVSIASLAVTLSAHANVTVKLGADSGALAFVPATVTVKAGETIDFVNNAGFPHNVVFDEDAVPAGVNADAISRGDLLNAPGETYSLKLSTPGEYGYYCEPHQGAGMVGKIVVQ</sequence>
<keyword evidence="13" id="KW-1185">Reference proteome</keyword>
<keyword evidence="4 9" id="KW-0479">Metal-binding</keyword>
<comment type="caution">
    <text evidence="12">The sequence shown here is derived from an EMBL/GenBank/DDBJ whole genome shotgun (WGS) entry which is preliminary data.</text>
</comment>
<dbReference type="Proteomes" id="UP000747110">
    <property type="component" value="Unassembled WGS sequence"/>
</dbReference>
<dbReference type="PROSITE" id="PS00196">
    <property type="entry name" value="COPPER_BLUE"/>
    <property type="match status" value="1"/>
</dbReference>
<feature type="binding site" evidence="9">
    <location>
        <position position="112"/>
    </location>
    <ligand>
        <name>Cu cation</name>
        <dbReference type="ChEBI" id="CHEBI:23378"/>
    </ligand>
</feature>
<accession>A0A8J4C0N1</accession>
<evidence type="ECO:0000256" key="2">
    <source>
        <dbReference type="ARBA" id="ARBA00005338"/>
    </source>
</evidence>
<evidence type="ECO:0000256" key="7">
    <source>
        <dbReference type="ARBA" id="ARBA00023078"/>
    </source>
</evidence>
<dbReference type="SUPFAM" id="SSF49503">
    <property type="entry name" value="Cupredoxins"/>
    <property type="match status" value="1"/>
</dbReference>
<organism evidence="12 13">
    <name type="scientific">Volvox reticuliferus</name>
    <dbReference type="NCBI Taxonomy" id="1737510"/>
    <lineage>
        <taxon>Eukaryota</taxon>
        <taxon>Viridiplantae</taxon>
        <taxon>Chlorophyta</taxon>
        <taxon>core chlorophytes</taxon>
        <taxon>Chlorophyceae</taxon>
        <taxon>CS clade</taxon>
        <taxon>Chlamydomonadales</taxon>
        <taxon>Volvocaceae</taxon>
        <taxon>Volvox</taxon>
    </lineage>
</organism>
<keyword evidence="8 10" id="KW-0472">Membrane</keyword>
<evidence type="ECO:0000256" key="5">
    <source>
        <dbReference type="ARBA" id="ARBA00022982"/>
    </source>
</evidence>
<gene>
    <name evidence="12" type="ORF">Vretifemale_3286</name>
</gene>
<keyword evidence="7 10" id="KW-0793">Thylakoid</keyword>
<dbReference type="InterPro" id="IPR001235">
    <property type="entry name" value="Copper_blue_Plastocyanin"/>
</dbReference>
<dbReference type="CDD" id="cd04219">
    <property type="entry name" value="Plastocyanin"/>
    <property type="match status" value="1"/>
</dbReference>
<evidence type="ECO:0000256" key="9">
    <source>
        <dbReference type="PIRSR" id="PIRSR602387-1"/>
    </source>
</evidence>
<dbReference type="PRINTS" id="PR00156">
    <property type="entry name" value="COPPERBLUE"/>
</dbReference>
<keyword evidence="5 10" id="KW-0249">Electron transport</keyword>
<dbReference type="PANTHER" id="PTHR34192">
    <property type="entry name" value="PLASTOCYANIN MAJOR ISOFORM, CHLOROPLASTIC-RELATED"/>
    <property type="match status" value="1"/>
</dbReference>
<dbReference type="OrthoDB" id="197281at2759"/>
<protein>
    <recommendedName>
        <fullName evidence="10">Plastocyanin</fullName>
    </recommendedName>
</protein>
<evidence type="ECO:0000259" key="11">
    <source>
        <dbReference type="Pfam" id="PF00127"/>
    </source>
</evidence>
<evidence type="ECO:0000313" key="12">
    <source>
        <dbReference type="EMBL" id="GIL73062.1"/>
    </source>
</evidence>
<feature type="binding site" evidence="9">
    <location>
        <position position="160"/>
    </location>
    <ligand>
        <name>Cu cation</name>
        <dbReference type="ChEBI" id="CHEBI:23378"/>
    </ligand>
</feature>
<dbReference type="GO" id="GO:0009535">
    <property type="term" value="C:chloroplast thylakoid membrane"/>
    <property type="evidence" value="ECO:0007669"/>
    <property type="project" value="UniProtKB-SubCell"/>
</dbReference>
<comment type="function">
    <text evidence="10">Participates in electron transfer between P700 and the cytochrome b6-f complex in photosystem I.</text>
</comment>
<reference evidence="12" key="1">
    <citation type="journal article" date="2021" name="Proc. Natl. Acad. Sci. U.S.A.">
        <title>Three genomes in the algal genus Volvox reveal the fate of a haploid sex-determining region after a transition to homothallism.</title>
        <authorList>
            <person name="Yamamoto K."/>
            <person name="Hamaji T."/>
            <person name="Kawai-Toyooka H."/>
            <person name="Matsuzaki R."/>
            <person name="Takahashi F."/>
            <person name="Nishimura Y."/>
            <person name="Kawachi M."/>
            <person name="Noguchi H."/>
            <person name="Minakuchi Y."/>
            <person name="Umen J.G."/>
            <person name="Toyoda A."/>
            <person name="Nozaki H."/>
        </authorList>
    </citation>
    <scope>NUCLEOTIDE SEQUENCE</scope>
    <source>
        <strain evidence="12">NIES-3786</strain>
    </source>
</reference>
<evidence type="ECO:0000256" key="6">
    <source>
        <dbReference type="ARBA" id="ARBA00023008"/>
    </source>
</evidence>
<dbReference type="InterPro" id="IPR000923">
    <property type="entry name" value="BlueCu_1"/>
</dbReference>
<dbReference type="InterPro" id="IPR002387">
    <property type="entry name" value="Plastocyanin"/>
</dbReference>
<dbReference type="GO" id="GO:0009055">
    <property type="term" value="F:electron transfer activity"/>
    <property type="evidence" value="ECO:0007669"/>
    <property type="project" value="UniProtKB-UniRule"/>
</dbReference>
<dbReference type="PRINTS" id="PR00157">
    <property type="entry name" value="PLASTOCYANIN"/>
</dbReference>
<dbReference type="InterPro" id="IPR028871">
    <property type="entry name" value="BlueCu_1_BS"/>
</dbReference>
<feature type="binding site" evidence="9">
    <location>
        <position position="157"/>
    </location>
    <ligand>
        <name>Cu cation</name>
        <dbReference type="ChEBI" id="CHEBI:23378"/>
    </ligand>
</feature>